<accession>X1VA34</accession>
<feature type="domain" description="Amidohydrolase 3" evidence="2">
    <location>
        <begin position="52"/>
        <end position="198"/>
    </location>
</feature>
<dbReference type="InterPro" id="IPR013108">
    <property type="entry name" value="Amidohydro_3"/>
</dbReference>
<dbReference type="AlphaFoldDB" id="X1VA34"/>
<dbReference type="Gene3D" id="2.30.40.10">
    <property type="entry name" value="Urease, subunit C, domain 1"/>
    <property type="match status" value="1"/>
</dbReference>
<dbReference type="EMBL" id="BARW01033796">
    <property type="protein sequence ID" value="GAJ13592.1"/>
    <property type="molecule type" value="Genomic_DNA"/>
</dbReference>
<dbReference type="Pfam" id="PF07969">
    <property type="entry name" value="Amidohydro_3"/>
    <property type="match status" value="1"/>
</dbReference>
<evidence type="ECO:0000313" key="3">
    <source>
        <dbReference type="EMBL" id="GAJ13592.1"/>
    </source>
</evidence>
<sequence>MTNSADSVILGGNVITIDPAKPRAQAIAIKFDRIIVVGQDDEVKSLIGINTRVVDARGMTIVPGLIDAHCHGLYSGRRLQLEVNCSSDTLPSIIEVKKAIANRARITPKGEWTCGFGYDDTKIAEKRLLTCLDLDEVTLDHPVWVHHVSGHIGMLNTLGLRKANLTKESPDPAGGKYGRNPDTGELNGIVFETAQDIFNSGRNPIIPYPRPE</sequence>
<protein>
    <recommendedName>
        <fullName evidence="2">Amidohydrolase 3 domain-containing protein</fullName>
    </recommendedName>
</protein>
<dbReference type="PANTHER" id="PTHR22642">
    <property type="entry name" value="IMIDAZOLONEPROPIONASE"/>
    <property type="match status" value="1"/>
</dbReference>
<dbReference type="PANTHER" id="PTHR22642:SF2">
    <property type="entry name" value="PROTEIN LONG AFTER FAR-RED 3"/>
    <property type="match status" value="1"/>
</dbReference>
<feature type="region of interest" description="Disordered" evidence="1">
    <location>
        <begin position="165"/>
        <end position="184"/>
    </location>
</feature>
<proteinExistence type="predicted"/>
<evidence type="ECO:0000256" key="1">
    <source>
        <dbReference type="SAM" id="MobiDB-lite"/>
    </source>
</evidence>
<dbReference type="Gene3D" id="3.10.310.70">
    <property type="match status" value="1"/>
</dbReference>
<organism evidence="3">
    <name type="scientific">marine sediment metagenome</name>
    <dbReference type="NCBI Taxonomy" id="412755"/>
    <lineage>
        <taxon>unclassified sequences</taxon>
        <taxon>metagenomes</taxon>
        <taxon>ecological metagenomes</taxon>
    </lineage>
</organism>
<gene>
    <name evidence="3" type="ORF">S12H4_53138</name>
</gene>
<dbReference type="SUPFAM" id="SSF51338">
    <property type="entry name" value="Composite domain of metallo-dependent hydrolases"/>
    <property type="match status" value="1"/>
</dbReference>
<name>X1VA34_9ZZZZ</name>
<comment type="caution">
    <text evidence="3">The sequence shown here is derived from an EMBL/GenBank/DDBJ whole genome shotgun (WGS) entry which is preliminary data.</text>
</comment>
<evidence type="ECO:0000259" key="2">
    <source>
        <dbReference type="Pfam" id="PF07969"/>
    </source>
</evidence>
<feature type="non-terminal residue" evidence="3">
    <location>
        <position position="212"/>
    </location>
</feature>
<dbReference type="GO" id="GO:0016810">
    <property type="term" value="F:hydrolase activity, acting on carbon-nitrogen (but not peptide) bonds"/>
    <property type="evidence" value="ECO:0007669"/>
    <property type="project" value="InterPro"/>
</dbReference>
<dbReference type="InterPro" id="IPR011059">
    <property type="entry name" value="Metal-dep_hydrolase_composite"/>
</dbReference>
<reference evidence="3" key="1">
    <citation type="journal article" date="2014" name="Front. Microbiol.">
        <title>High frequency of phylogenetically diverse reductive dehalogenase-homologous genes in deep subseafloor sedimentary metagenomes.</title>
        <authorList>
            <person name="Kawai M."/>
            <person name="Futagami T."/>
            <person name="Toyoda A."/>
            <person name="Takaki Y."/>
            <person name="Nishi S."/>
            <person name="Hori S."/>
            <person name="Arai W."/>
            <person name="Tsubouchi T."/>
            <person name="Morono Y."/>
            <person name="Uchiyama I."/>
            <person name="Ito T."/>
            <person name="Fujiyama A."/>
            <person name="Inagaki F."/>
            <person name="Takami H."/>
        </authorList>
    </citation>
    <scope>NUCLEOTIDE SEQUENCE</scope>
    <source>
        <strain evidence="3">Expedition CK06-06</strain>
    </source>
</reference>